<dbReference type="InterPro" id="IPR056569">
    <property type="entry name" value="ArlJ-like"/>
</dbReference>
<dbReference type="InterPro" id="IPR018076">
    <property type="entry name" value="T2SS_GspF_dom"/>
</dbReference>
<feature type="transmembrane region" description="Helical" evidence="6">
    <location>
        <begin position="27"/>
        <end position="47"/>
    </location>
</feature>
<keyword evidence="5 6" id="KW-0472">Membrane</keyword>
<evidence type="ECO:0000256" key="1">
    <source>
        <dbReference type="ARBA" id="ARBA00004651"/>
    </source>
</evidence>
<organism evidence="8 9">
    <name type="scientific">Methanocella conradii (strain DSM 24694 / JCM 17849 / CGMCC 1.5162 / HZ254)</name>
    <dbReference type="NCBI Taxonomy" id="1041930"/>
    <lineage>
        <taxon>Archaea</taxon>
        <taxon>Methanobacteriati</taxon>
        <taxon>Methanobacteriota</taxon>
        <taxon>Stenosarchaea group</taxon>
        <taxon>Methanomicrobia</taxon>
        <taxon>Methanocellales</taxon>
        <taxon>Methanocellaceae</taxon>
        <taxon>Methanocella</taxon>
    </lineage>
</organism>
<keyword evidence="4 6" id="KW-1133">Transmembrane helix</keyword>
<comment type="subcellular location">
    <subcellularLocation>
        <location evidence="1">Cell membrane</location>
        <topology evidence="1">Multi-pass membrane protein</topology>
    </subcellularLocation>
</comment>
<dbReference type="GeneID" id="11970791"/>
<dbReference type="STRING" id="1041930.Mtc_0032"/>
<evidence type="ECO:0000313" key="8">
    <source>
        <dbReference type="EMBL" id="AFC98807.1"/>
    </source>
</evidence>
<proteinExistence type="predicted"/>
<feature type="transmembrane region" description="Helical" evidence="6">
    <location>
        <begin position="53"/>
        <end position="71"/>
    </location>
</feature>
<gene>
    <name evidence="8" type="primary">tadC</name>
    <name evidence="8" type="ordered locus">Mtc_0032</name>
</gene>
<keyword evidence="2" id="KW-1003">Cell membrane</keyword>
<sequence>MSLSLCPKLSVSLNDPDLRSIIKSSGLIPILAASLALGAAVACLLVVLSQGLALAIFASLIIVLSPVAYAYHATSAYDLEVESRAPEFFYDLSEQVKASGSVVKALKRTSRHDYGIISDEVCRMLSEIEHEGYDISSSLEAMARRVNNRYIDRSVSIIREALTTSSSLETILKVVAGEGRLYLSLNKERRAGVSSSIFVIYFTAIIFLAVMALCLTSFMHFSNEMKLASGVGEAFLGDAAMPYYVLSVSIAVCAGLTIGEMRDGTVFGGFKDAAILLTITFAAYELIVFPGYNLLGAYGL</sequence>
<evidence type="ECO:0000313" key="9">
    <source>
        <dbReference type="Proteomes" id="UP000005233"/>
    </source>
</evidence>
<dbReference type="OrthoDB" id="147710at2157"/>
<dbReference type="eggNOG" id="arCOG01811">
    <property type="taxonomic scope" value="Archaea"/>
</dbReference>
<dbReference type="HOGENOM" id="CLU_926254_0_0_2"/>
<dbReference type="RefSeq" id="WP_014404646.1">
    <property type="nucleotide sequence ID" value="NC_017034.1"/>
</dbReference>
<dbReference type="PANTHER" id="PTHR35402">
    <property type="entry name" value="INTEGRAL MEMBRANE PROTEIN-RELATED"/>
    <property type="match status" value="1"/>
</dbReference>
<evidence type="ECO:0000256" key="3">
    <source>
        <dbReference type="ARBA" id="ARBA00022692"/>
    </source>
</evidence>
<dbReference type="PANTHER" id="PTHR35402:SF1">
    <property type="entry name" value="TYPE II SECRETION SYSTEM PROTEIN GSPF DOMAIN-CONTAINING PROTEIN"/>
    <property type="match status" value="1"/>
</dbReference>
<name>H8I5B3_METCZ</name>
<evidence type="ECO:0000256" key="4">
    <source>
        <dbReference type="ARBA" id="ARBA00022989"/>
    </source>
</evidence>
<evidence type="ECO:0000259" key="7">
    <source>
        <dbReference type="Pfam" id="PF00482"/>
    </source>
</evidence>
<reference evidence="8 9" key="1">
    <citation type="journal article" date="2012" name="J. Bacteriol.">
        <title>Complete genome sequence of a thermophilic methanogen, Methanocella conradii HZ254, isolated from Chinese rice field soil.</title>
        <authorList>
            <person name="Lu Z."/>
            <person name="Lu Y."/>
        </authorList>
    </citation>
    <scope>NUCLEOTIDE SEQUENCE [LARGE SCALE GENOMIC DNA]</scope>
    <source>
        <strain evidence="9">DSM 24694 / JCM 17849 / CGMCC 1.5162 / HZ254</strain>
    </source>
</reference>
<feature type="transmembrane region" description="Helical" evidence="6">
    <location>
        <begin position="197"/>
        <end position="221"/>
    </location>
</feature>
<keyword evidence="3 6" id="KW-0812">Transmembrane</keyword>
<feature type="domain" description="Type II secretion system protein GspF" evidence="7">
    <location>
        <begin position="90"/>
        <end position="215"/>
    </location>
</feature>
<dbReference type="EMBL" id="CP003243">
    <property type="protein sequence ID" value="AFC98807.1"/>
    <property type="molecule type" value="Genomic_DNA"/>
</dbReference>
<dbReference type="AlphaFoldDB" id="H8I5B3"/>
<dbReference type="KEGG" id="mez:Mtc_0032"/>
<accession>H8I5B3</accession>
<dbReference type="GO" id="GO:0005886">
    <property type="term" value="C:plasma membrane"/>
    <property type="evidence" value="ECO:0007669"/>
    <property type="project" value="UniProtKB-SubCell"/>
</dbReference>
<feature type="transmembrane region" description="Helical" evidence="6">
    <location>
        <begin position="241"/>
        <end position="261"/>
    </location>
</feature>
<protein>
    <submittedName>
        <fullName evidence="8">Flp pilus assembly protein TadC</fullName>
    </submittedName>
</protein>
<evidence type="ECO:0000256" key="2">
    <source>
        <dbReference type="ARBA" id="ARBA00022475"/>
    </source>
</evidence>
<dbReference type="Pfam" id="PF00482">
    <property type="entry name" value="T2SSF"/>
    <property type="match status" value="1"/>
</dbReference>
<dbReference type="Proteomes" id="UP000005233">
    <property type="component" value="Chromosome"/>
</dbReference>
<evidence type="ECO:0000256" key="5">
    <source>
        <dbReference type="ARBA" id="ARBA00023136"/>
    </source>
</evidence>
<evidence type="ECO:0000256" key="6">
    <source>
        <dbReference type="SAM" id="Phobius"/>
    </source>
</evidence>
<dbReference type="SMR" id="H8I5B3"/>
<keyword evidence="9" id="KW-1185">Reference proteome</keyword>
<feature type="transmembrane region" description="Helical" evidence="6">
    <location>
        <begin position="273"/>
        <end position="292"/>
    </location>
</feature>